<dbReference type="SUPFAM" id="SSF47954">
    <property type="entry name" value="Cyclin-like"/>
    <property type="match status" value="1"/>
</dbReference>
<dbReference type="OrthoDB" id="2013528at2759"/>
<dbReference type="EMBL" id="GL378377">
    <property type="protein sequence ID" value="EFJ42947.1"/>
    <property type="molecule type" value="Genomic_DNA"/>
</dbReference>
<dbReference type="GeneID" id="9615068"/>
<dbReference type="InterPro" id="IPR039361">
    <property type="entry name" value="Cyclin"/>
</dbReference>
<evidence type="ECO:0000256" key="1">
    <source>
        <dbReference type="ARBA" id="ARBA00022618"/>
    </source>
</evidence>
<sequence length="580" mass="60998">MNEIHVSYGQADGLLKPFAEHDSAHQSPDCGSISEVSPTRACFSDCTNLLCTEDGLDDFEMGDGVALGSEVHDPCSGHERRLRLDYRSYYAGFSRDDDIIRHDLRKQAEVRLYGNPVGGDLHTSPWDTGLAVGRSGIGGRGGGGGGIAVPCPLLSASYRARMVGWMREVSVALGLQLSTLFTATSVLDRFIAASEVRMYGREVPLPNGLLQLVTLACLSVAVKYGEVIDRLRLSNMLCPPSPFWFMATSDVLALTELFAHTKQVQQLGPAVWLSMAVDHSGRHLYGARDLQRCEFTLLQTINWRLHQPNTYTFLEHFLSIVCSPPAPTIPTDSTAGRAQRLDKQSRWGCTASSDFQAAGDPSVAAASALATQNALTAVESVTVAVGSQPETHGTPEASHGLLSMAIHDSEGSPERCALFSAVKSWRSCGCQEISRLSSIFLEYEHSTVALSCLALAEHKTYGTGGGNAAGPLEASATAAWGPFAAMHVAAAAEAAEAAADAGGDVGPAAFPWVNLQAATQVAAAAAASAATLAAVTTAAGLPLPVLAPCLVSCMTALEGYYQQLKDAAAAEAEEAAEAAA</sequence>
<dbReference type="Pfam" id="PF00134">
    <property type="entry name" value="Cyclin_N"/>
    <property type="match status" value="1"/>
</dbReference>
<dbReference type="GO" id="GO:0051301">
    <property type="term" value="P:cell division"/>
    <property type="evidence" value="ECO:0007669"/>
    <property type="project" value="UniProtKB-KW"/>
</dbReference>
<dbReference type="Proteomes" id="UP000001058">
    <property type="component" value="Unassembled WGS sequence"/>
</dbReference>
<protein>
    <submittedName>
        <fullName evidence="4">D type cyclin</fullName>
    </submittedName>
</protein>
<gene>
    <name evidence="4" type="primary">cycd1.4</name>
    <name evidence="4" type="ORF">VOLCADRAFT_127283</name>
</gene>
<name>D8UBH4_VOLCA</name>
<dbReference type="AlphaFoldDB" id="D8UBH4"/>
<evidence type="ECO:0000313" key="4">
    <source>
        <dbReference type="EMBL" id="EFJ42947.1"/>
    </source>
</evidence>
<proteinExistence type="predicted"/>
<keyword evidence="1" id="KW-0132">Cell division</keyword>
<dbReference type="PANTHER" id="PTHR10177">
    <property type="entry name" value="CYCLINS"/>
    <property type="match status" value="1"/>
</dbReference>
<dbReference type="InParanoid" id="D8UBH4"/>
<evidence type="ECO:0000259" key="3">
    <source>
        <dbReference type="Pfam" id="PF00134"/>
    </source>
</evidence>
<keyword evidence="5" id="KW-1185">Reference proteome</keyword>
<evidence type="ECO:0000256" key="2">
    <source>
        <dbReference type="ARBA" id="ARBA00023306"/>
    </source>
</evidence>
<dbReference type="RefSeq" id="XP_002955987.1">
    <property type="nucleotide sequence ID" value="XM_002955941.1"/>
</dbReference>
<dbReference type="InterPro" id="IPR036915">
    <property type="entry name" value="Cyclin-like_sf"/>
</dbReference>
<keyword evidence="2" id="KW-0131">Cell cycle</keyword>
<dbReference type="Gene3D" id="1.10.472.10">
    <property type="entry name" value="Cyclin-like"/>
    <property type="match status" value="1"/>
</dbReference>
<reference evidence="4 5" key="1">
    <citation type="journal article" date="2010" name="Science">
        <title>Genomic analysis of organismal complexity in the multicellular green alga Volvox carteri.</title>
        <authorList>
            <person name="Prochnik S.E."/>
            <person name="Umen J."/>
            <person name="Nedelcu A.M."/>
            <person name="Hallmann A."/>
            <person name="Miller S.M."/>
            <person name="Nishii I."/>
            <person name="Ferris P."/>
            <person name="Kuo A."/>
            <person name="Mitros T."/>
            <person name="Fritz-Laylin L.K."/>
            <person name="Hellsten U."/>
            <person name="Chapman J."/>
            <person name="Simakov O."/>
            <person name="Rensing S.A."/>
            <person name="Terry A."/>
            <person name="Pangilinan J."/>
            <person name="Kapitonov V."/>
            <person name="Jurka J."/>
            <person name="Salamov A."/>
            <person name="Shapiro H."/>
            <person name="Schmutz J."/>
            <person name="Grimwood J."/>
            <person name="Lindquist E."/>
            <person name="Lucas S."/>
            <person name="Grigoriev I.V."/>
            <person name="Schmitt R."/>
            <person name="Kirk D."/>
            <person name="Rokhsar D.S."/>
        </authorList>
    </citation>
    <scope>NUCLEOTIDE SEQUENCE [LARGE SCALE GENOMIC DNA]</scope>
    <source>
        <strain evidence="5">f. Nagariensis / Eve</strain>
    </source>
</reference>
<evidence type="ECO:0000313" key="5">
    <source>
        <dbReference type="Proteomes" id="UP000001058"/>
    </source>
</evidence>
<dbReference type="KEGG" id="vcn:VOLCADRAFT_127283"/>
<dbReference type="InterPro" id="IPR006671">
    <property type="entry name" value="Cyclin_N"/>
</dbReference>
<organism evidence="5">
    <name type="scientific">Volvox carteri f. nagariensis</name>
    <dbReference type="NCBI Taxonomy" id="3068"/>
    <lineage>
        <taxon>Eukaryota</taxon>
        <taxon>Viridiplantae</taxon>
        <taxon>Chlorophyta</taxon>
        <taxon>core chlorophytes</taxon>
        <taxon>Chlorophyceae</taxon>
        <taxon>CS clade</taxon>
        <taxon>Chlamydomonadales</taxon>
        <taxon>Volvocaceae</taxon>
        <taxon>Volvox</taxon>
    </lineage>
</organism>
<accession>D8UBH4</accession>
<feature type="domain" description="Cyclin N-terminal" evidence="3">
    <location>
        <begin position="154"/>
        <end position="305"/>
    </location>
</feature>
<dbReference type="STRING" id="3068.D8UBH4"/>